<evidence type="ECO:0000313" key="3">
    <source>
        <dbReference type="Proteomes" id="UP001163094"/>
    </source>
</evidence>
<evidence type="ECO:0000256" key="1">
    <source>
        <dbReference type="SAM" id="Phobius"/>
    </source>
</evidence>
<dbReference type="EMBL" id="CP113409">
    <property type="protein sequence ID" value="WAI11882.1"/>
    <property type="molecule type" value="Genomic_DNA"/>
</dbReference>
<gene>
    <name evidence="2" type="ORF">OW721_00595</name>
</gene>
<keyword evidence="1" id="KW-0472">Membrane</keyword>
<dbReference type="Proteomes" id="UP001163094">
    <property type="component" value="Chromosome"/>
</dbReference>
<dbReference type="AlphaFoldDB" id="A0AAJ5PTE3"/>
<sequence length="47" mass="5647">MKIFKEILKNAFLMSMFSILFIFGTMLVNNITKNKIICQKEKEKKKY</sequence>
<protein>
    <submittedName>
        <fullName evidence="2">Uncharacterized protein</fullName>
    </submittedName>
</protein>
<accession>A0AAJ5PTE3</accession>
<evidence type="ECO:0000313" key="2">
    <source>
        <dbReference type="EMBL" id="WAI11882.1"/>
    </source>
</evidence>
<keyword evidence="1" id="KW-0812">Transmembrane</keyword>
<reference evidence="2" key="1">
    <citation type="submission" date="2022-11" db="EMBL/GenBank/DDBJ databases">
        <title>The whole genome sequencing of pests is an important tool to study the evolution of the plant-insect interaction and insecticide resistance.</title>
        <authorList>
            <person name="Kananovich Y."/>
        </authorList>
    </citation>
    <scope>NUCLEOTIDE SEQUENCE</scope>
    <source>
        <strain evidence="2">BSU_Mac_2017</strain>
    </source>
</reference>
<feature type="transmembrane region" description="Helical" evidence="1">
    <location>
        <begin position="12"/>
        <end position="32"/>
    </location>
</feature>
<name>A0AAJ5PTE3_9GAMM</name>
<organism evidence="2 3">
    <name type="scientific">Buchnera aphidicola</name>
    <name type="common">Macrosiphum albifrons</name>
    <dbReference type="NCBI Taxonomy" id="2994844"/>
    <lineage>
        <taxon>Bacteria</taxon>
        <taxon>Pseudomonadati</taxon>
        <taxon>Pseudomonadota</taxon>
        <taxon>Gammaproteobacteria</taxon>
        <taxon>Enterobacterales</taxon>
        <taxon>Erwiniaceae</taxon>
        <taxon>Buchnera</taxon>
    </lineage>
</organism>
<proteinExistence type="predicted"/>
<keyword evidence="1" id="KW-1133">Transmembrane helix</keyword>